<comment type="similarity">
    <text evidence="7 15">In the N-terminal section; belongs to the PRA-CH family.</text>
</comment>
<dbReference type="InterPro" id="IPR038019">
    <property type="entry name" value="PRib_AMP_CycHydrolase_sf"/>
</dbReference>
<reference evidence="17 18" key="1">
    <citation type="journal article" date="2011" name="J. Microbiol.">
        <title>Gramella jeungdoensis sp. nov., isolated from a solar saltern in Korea.</title>
        <authorList>
            <person name="Joung Y."/>
            <person name="Kim H."/>
            <person name="Jang T."/>
            <person name="Ahn T.S."/>
            <person name="Joh K."/>
        </authorList>
    </citation>
    <scope>NUCLEOTIDE SEQUENCE [LARGE SCALE GENOMIC DNA]</scope>
    <source>
        <strain evidence="17 18">KCTC 23123</strain>
    </source>
</reference>
<evidence type="ECO:0000256" key="2">
    <source>
        <dbReference type="ARBA" id="ARBA00001460"/>
    </source>
</evidence>
<keyword evidence="10 15" id="KW-0547">Nucleotide-binding</keyword>
<dbReference type="InterPro" id="IPR021130">
    <property type="entry name" value="PRib-ATP_PPHydrolase-like"/>
</dbReference>
<keyword evidence="9 15" id="KW-0028">Amino-acid biosynthesis</keyword>
<keyword evidence="13 15" id="KW-0368">Histidine biosynthesis</keyword>
<dbReference type="PANTHER" id="PTHR42945">
    <property type="entry name" value="HISTIDINE BIOSYNTHESIS BIFUNCTIONAL PROTEIN"/>
    <property type="match status" value="1"/>
</dbReference>
<dbReference type="InterPro" id="IPR008179">
    <property type="entry name" value="HisE"/>
</dbReference>
<dbReference type="FunFam" id="3.10.20.810:FF:000001">
    <property type="entry name" value="Histidine biosynthesis bifunctional protein HisIE"/>
    <property type="match status" value="1"/>
</dbReference>
<dbReference type="PANTHER" id="PTHR42945:SF9">
    <property type="entry name" value="HISTIDINE BIOSYNTHESIS BIFUNCTIONAL PROTEIN HISIE"/>
    <property type="match status" value="1"/>
</dbReference>
<dbReference type="Gene3D" id="3.10.20.810">
    <property type="entry name" value="Phosphoribosyl-AMP cyclohydrolase"/>
    <property type="match status" value="1"/>
</dbReference>
<dbReference type="EC" id="3.5.4.19" evidence="15"/>
<dbReference type="UniPathway" id="UPA00031">
    <property type="reaction ID" value="UER00007"/>
</dbReference>
<feature type="domain" description="Phosphoribosyl-AMP cyclohydrolase" evidence="16">
    <location>
        <begin position="27"/>
        <end position="99"/>
    </location>
</feature>
<gene>
    <name evidence="15" type="primary">hisI</name>
    <name evidence="15" type="synonym">hisIE</name>
    <name evidence="17" type="ORF">E2488_01580</name>
</gene>
<comment type="catalytic activity">
    <reaction evidence="2 15">
        <text>1-(5-phospho-beta-D-ribosyl)-ATP + H2O = 1-(5-phospho-beta-D-ribosyl)-5'-AMP + diphosphate + H(+)</text>
        <dbReference type="Rhea" id="RHEA:22828"/>
        <dbReference type="ChEBI" id="CHEBI:15377"/>
        <dbReference type="ChEBI" id="CHEBI:15378"/>
        <dbReference type="ChEBI" id="CHEBI:33019"/>
        <dbReference type="ChEBI" id="CHEBI:59457"/>
        <dbReference type="ChEBI" id="CHEBI:73183"/>
        <dbReference type="EC" id="3.6.1.31"/>
    </reaction>
</comment>
<dbReference type="Pfam" id="PF01502">
    <property type="entry name" value="PRA-CH"/>
    <property type="match status" value="1"/>
</dbReference>
<dbReference type="EC" id="3.6.1.31" evidence="15"/>
<keyword evidence="12 15" id="KW-0067">ATP-binding</keyword>
<evidence type="ECO:0000256" key="9">
    <source>
        <dbReference type="ARBA" id="ARBA00022605"/>
    </source>
</evidence>
<dbReference type="AlphaFoldDB" id="A0A4Y8AVL0"/>
<keyword evidence="11 15" id="KW-0378">Hydrolase</keyword>
<proteinExistence type="inferred from homology"/>
<evidence type="ECO:0000313" key="17">
    <source>
        <dbReference type="EMBL" id="TEW76567.1"/>
    </source>
</evidence>
<dbReference type="Pfam" id="PF01503">
    <property type="entry name" value="PRA-PH"/>
    <property type="match status" value="1"/>
</dbReference>
<dbReference type="OrthoDB" id="9795769at2"/>
<dbReference type="GO" id="GO:0000105">
    <property type="term" value="P:L-histidine biosynthetic process"/>
    <property type="evidence" value="ECO:0007669"/>
    <property type="project" value="UniProtKB-UniRule"/>
</dbReference>
<evidence type="ECO:0000256" key="5">
    <source>
        <dbReference type="ARBA" id="ARBA00005204"/>
    </source>
</evidence>
<dbReference type="InterPro" id="IPR023019">
    <property type="entry name" value="His_synth_HisIE"/>
</dbReference>
<keyword evidence="14 15" id="KW-0511">Multifunctional enzyme</keyword>
<keyword evidence="18" id="KW-1185">Reference proteome</keyword>
<dbReference type="RefSeq" id="WP_134246579.1">
    <property type="nucleotide sequence ID" value="NZ_SNQI01000001.1"/>
</dbReference>
<comment type="catalytic activity">
    <reaction evidence="1 15">
        <text>1-(5-phospho-beta-D-ribosyl)-5'-AMP + H2O = 1-(5-phospho-beta-D-ribosyl)-5-[(5-phospho-beta-D-ribosylamino)methylideneamino]imidazole-4-carboxamide</text>
        <dbReference type="Rhea" id="RHEA:20049"/>
        <dbReference type="ChEBI" id="CHEBI:15377"/>
        <dbReference type="ChEBI" id="CHEBI:58435"/>
        <dbReference type="ChEBI" id="CHEBI:59457"/>
        <dbReference type="EC" id="3.5.4.19"/>
    </reaction>
</comment>
<dbReference type="GO" id="GO:0005737">
    <property type="term" value="C:cytoplasm"/>
    <property type="evidence" value="ECO:0007669"/>
    <property type="project" value="UniProtKB-SubCell"/>
</dbReference>
<evidence type="ECO:0000313" key="18">
    <source>
        <dbReference type="Proteomes" id="UP000298517"/>
    </source>
</evidence>
<comment type="caution">
    <text evidence="17">The sequence shown here is derived from an EMBL/GenBank/DDBJ whole genome shotgun (WGS) entry which is preliminary data.</text>
</comment>
<organism evidence="17 18">
    <name type="scientific">Gramella jeungdoensis</name>
    <dbReference type="NCBI Taxonomy" id="708091"/>
    <lineage>
        <taxon>Bacteria</taxon>
        <taxon>Pseudomonadati</taxon>
        <taxon>Bacteroidota</taxon>
        <taxon>Flavobacteriia</taxon>
        <taxon>Flavobacteriales</taxon>
        <taxon>Flavobacteriaceae</taxon>
        <taxon>Christiangramia</taxon>
    </lineage>
</organism>
<evidence type="ECO:0000256" key="12">
    <source>
        <dbReference type="ARBA" id="ARBA00022840"/>
    </source>
</evidence>
<dbReference type="GO" id="GO:0004635">
    <property type="term" value="F:phosphoribosyl-AMP cyclohydrolase activity"/>
    <property type="evidence" value="ECO:0007669"/>
    <property type="project" value="UniProtKB-UniRule"/>
</dbReference>
<dbReference type="Gene3D" id="1.10.287.1080">
    <property type="entry name" value="MazG-like"/>
    <property type="match status" value="1"/>
</dbReference>
<name>A0A4Y8AVL0_9FLAO</name>
<dbReference type="CDD" id="cd11534">
    <property type="entry name" value="NTP-PPase_HisIE_like"/>
    <property type="match status" value="1"/>
</dbReference>
<accession>A0A4Y8AVL0</accession>
<dbReference type="SUPFAM" id="SSF141734">
    <property type="entry name" value="HisI-like"/>
    <property type="match status" value="1"/>
</dbReference>
<comment type="pathway">
    <text evidence="4 15">Amino-acid biosynthesis; L-histidine biosynthesis; L-histidine from 5-phospho-alpha-D-ribose 1-diphosphate: step 3/9.</text>
</comment>
<evidence type="ECO:0000256" key="8">
    <source>
        <dbReference type="ARBA" id="ARBA00022490"/>
    </source>
</evidence>
<dbReference type="Proteomes" id="UP000298517">
    <property type="component" value="Unassembled WGS sequence"/>
</dbReference>
<dbReference type="GO" id="GO:0005524">
    <property type="term" value="F:ATP binding"/>
    <property type="evidence" value="ECO:0007669"/>
    <property type="project" value="UniProtKB-KW"/>
</dbReference>
<evidence type="ECO:0000256" key="1">
    <source>
        <dbReference type="ARBA" id="ARBA00000024"/>
    </source>
</evidence>
<evidence type="ECO:0000256" key="3">
    <source>
        <dbReference type="ARBA" id="ARBA00004496"/>
    </source>
</evidence>
<dbReference type="EMBL" id="SNQI01000001">
    <property type="protein sequence ID" value="TEW76567.1"/>
    <property type="molecule type" value="Genomic_DNA"/>
</dbReference>
<evidence type="ECO:0000256" key="6">
    <source>
        <dbReference type="ARBA" id="ARBA00007731"/>
    </source>
</evidence>
<evidence type="ECO:0000259" key="16">
    <source>
        <dbReference type="Pfam" id="PF01502"/>
    </source>
</evidence>
<evidence type="ECO:0000256" key="7">
    <source>
        <dbReference type="ARBA" id="ARBA00008299"/>
    </source>
</evidence>
<sequence length="199" mass="22299">MKIDFNKNSDGLVPAIIQDFVTRQVLMLGYMNKEAYEKTVATGKVTFFSRTKNRLWTKGEESGNFLNLVSIKNDCDSDSLLIKVKPVGPTCHKGSDTCWDETNEPSFGFLSELESVITGRRLNADAEKSYVASLFKKGINKIAQKVGEEAVEIVIEAKDNNDELFLNEGADLLFHYLILLQAKGYTLKDIVKILEGRHS</sequence>
<dbReference type="NCBIfam" id="NF000768">
    <property type="entry name" value="PRK00051.1"/>
    <property type="match status" value="1"/>
</dbReference>
<evidence type="ECO:0000256" key="4">
    <source>
        <dbReference type="ARBA" id="ARBA00005169"/>
    </source>
</evidence>
<evidence type="ECO:0000256" key="13">
    <source>
        <dbReference type="ARBA" id="ARBA00023102"/>
    </source>
</evidence>
<dbReference type="InterPro" id="IPR002496">
    <property type="entry name" value="PRib_AMP_CycHydrolase_dom"/>
</dbReference>
<evidence type="ECO:0000256" key="10">
    <source>
        <dbReference type="ARBA" id="ARBA00022741"/>
    </source>
</evidence>
<feature type="region of interest" description="Phosphoribosyl-AMP cyclohydrolase" evidence="15">
    <location>
        <begin position="1"/>
        <end position="109"/>
    </location>
</feature>
<dbReference type="HAMAP" id="MF_01020">
    <property type="entry name" value="HisE"/>
    <property type="match status" value="1"/>
</dbReference>
<dbReference type="NCBIfam" id="NF002747">
    <property type="entry name" value="PRK02759.1"/>
    <property type="match status" value="1"/>
</dbReference>
<dbReference type="SUPFAM" id="SSF101386">
    <property type="entry name" value="all-alpha NTP pyrophosphatases"/>
    <property type="match status" value="1"/>
</dbReference>
<protein>
    <recommendedName>
        <fullName evidence="15">Histidine biosynthesis bifunctional protein HisIE</fullName>
    </recommendedName>
    <domain>
        <recommendedName>
            <fullName evidence="15">Phosphoribosyl-AMP cyclohydrolase</fullName>
            <shortName evidence="15">PRA-CH</shortName>
            <ecNumber evidence="15">3.5.4.19</ecNumber>
        </recommendedName>
    </domain>
    <domain>
        <recommendedName>
            <fullName evidence="15">Phosphoribosyl-ATP pyrophosphatase</fullName>
            <shortName evidence="15">PRA-PH</shortName>
            <ecNumber evidence="15">3.6.1.31</ecNumber>
        </recommendedName>
    </domain>
</protein>
<dbReference type="HAMAP" id="MF_01019">
    <property type="entry name" value="HisIE"/>
    <property type="match status" value="1"/>
</dbReference>
<comment type="subcellular location">
    <subcellularLocation>
        <location evidence="3 15">Cytoplasm</location>
    </subcellularLocation>
</comment>
<feature type="region of interest" description="Phosphoribosyl-ATP pyrophosphohydrolase" evidence="15">
    <location>
        <begin position="110"/>
        <end position="199"/>
    </location>
</feature>
<evidence type="ECO:0000256" key="11">
    <source>
        <dbReference type="ARBA" id="ARBA00022801"/>
    </source>
</evidence>
<keyword evidence="8 15" id="KW-0963">Cytoplasm</keyword>
<comment type="similarity">
    <text evidence="6 15">In the C-terminal section; belongs to the PRA-PH family.</text>
</comment>
<dbReference type="NCBIfam" id="TIGR03188">
    <property type="entry name" value="histidine_hisI"/>
    <property type="match status" value="1"/>
</dbReference>
<evidence type="ECO:0000256" key="15">
    <source>
        <dbReference type="HAMAP-Rule" id="MF_01019"/>
    </source>
</evidence>
<dbReference type="GO" id="GO:0004636">
    <property type="term" value="F:phosphoribosyl-ATP diphosphatase activity"/>
    <property type="evidence" value="ECO:0007669"/>
    <property type="project" value="UniProtKB-UniRule"/>
</dbReference>
<comment type="pathway">
    <text evidence="5 15">Amino-acid biosynthesis; L-histidine biosynthesis; L-histidine from 5-phospho-alpha-D-ribose 1-diphosphate: step 2/9.</text>
</comment>
<evidence type="ECO:0000256" key="14">
    <source>
        <dbReference type="ARBA" id="ARBA00023268"/>
    </source>
</evidence>